<keyword evidence="40" id="KW-0788">Thiol protease</keyword>
<evidence type="ECO:0000256" key="2">
    <source>
        <dbReference type="ARBA" id="ARBA00001946"/>
    </source>
</evidence>
<keyword evidence="71" id="KW-0922">Interferon antiviral system evasion</keyword>
<evidence type="ECO:0000256" key="9">
    <source>
        <dbReference type="ARBA" id="ARBA00004407"/>
    </source>
</evidence>
<evidence type="ECO:0000256" key="87">
    <source>
        <dbReference type="SAM" id="Phobius"/>
    </source>
</evidence>
<keyword evidence="78" id="KW-1078">G1/S host cell cycle checkpoint dysregulation by virus</keyword>
<dbReference type="Pfam" id="PF01539">
    <property type="entry name" value="HCV_env"/>
    <property type="match status" value="1"/>
</dbReference>
<evidence type="ECO:0000256" key="47">
    <source>
        <dbReference type="ARBA" id="ARBA00022844"/>
    </source>
</evidence>
<dbReference type="Gene3D" id="3.30.70.270">
    <property type="match status" value="2"/>
</dbReference>
<evidence type="ECO:0000256" key="28">
    <source>
        <dbReference type="ARBA" id="ARBA00022632"/>
    </source>
</evidence>
<feature type="transmembrane region" description="Helical" evidence="87">
    <location>
        <begin position="821"/>
        <end position="841"/>
    </location>
</feature>
<dbReference type="EMBL" id="JX826592">
    <property type="protein sequence ID" value="AFX61599.1"/>
    <property type="molecule type" value="Other_RNA"/>
</dbReference>
<dbReference type="InterPro" id="IPR007094">
    <property type="entry name" value="RNA-dir_pol_PSvirus"/>
</dbReference>
<dbReference type="SUPFAM" id="SSF52540">
    <property type="entry name" value="P-loop containing nucleoside triphosphate hydrolases"/>
    <property type="match status" value="2"/>
</dbReference>
<evidence type="ECO:0000256" key="22">
    <source>
        <dbReference type="ARBA" id="ARBA00022553"/>
    </source>
</evidence>
<dbReference type="Pfam" id="PF01543">
    <property type="entry name" value="HCV_capsid"/>
    <property type="match status" value="1"/>
</dbReference>
<dbReference type="PROSITE" id="PS51192">
    <property type="entry name" value="HELICASE_ATP_BIND_1"/>
    <property type="match status" value="1"/>
</dbReference>
<keyword evidence="45" id="KW-0460">Magnesium</keyword>
<evidence type="ECO:0000256" key="40">
    <source>
        <dbReference type="ARBA" id="ARBA00022807"/>
    </source>
</evidence>
<evidence type="ECO:0000256" key="39">
    <source>
        <dbReference type="ARBA" id="ARBA00022806"/>
    </source>
</evidence>
<feature type="transmembrane region" description="Helical" evidence="87">
    <location>
        <begin position="1888"/>
        <end position="1908"/>
    </location>
</feature>
<keyword evidence="49" id="KW-0261">Viral envelope protein</keyword>
<evidence type="ECO:0000256" key="1">
    <source>
        <dbReference type="ARBA" id="ARBA00001117"/>
    </source>
</evidence>
<dbReference type="Pfam" id="PF01001">
    <property type="entry name" value="HCV_NS4b"/>
    <property type="match status" value="1"/>
</dbReference>
<dbReference type="SUPFAM" id="SSF56672">
    <property type="entry name" value="DNA/RNA polymerases"/>
    <property type="match status" value="1"/>
</dbReference>
<evidence type="ECO:0000256" key="36">
    <source>
        <dbReference type="ARBA" id="ARBA00022741"/>
    </source>
</evidence>
<dbReference type="Pfam" id="PF02907">
    <property type="entry name" value="Peptidase_S29"/>
    <property type="match status" value="1"/>
</dbReference>
<dbReference type="Pfam" id="PF01006">
    <property type="entry name" value="HCV_NS4a"/>
    <property type="match status" value="1"/>
</dbReference>
<keyword evidence="66" id="KW-0804">Transcription</keyword>
<keyword evidence="51" id="KW-1164">Virus endocytosis by host</keyword>
<reference evidence="93 94" key="1">
    <citation type="submission" date="2012-09" db="EMBL/GenBank/DDBJ databases">
        <title>Recombinant intergenotypic 3a/2a (SA1/JFH1).</title>
        <authorList>
            <person name="Kachko A."/>
            <person name="Wells F."/>
            <person name="Zubkova I."/>
            <person name="Kochneva G."/>
            <person name="Major M."/>
        </authorList>
    </citation>
    <scope>NUCLEOTIDE SEQUENCE [LARGE SCALE GENOMIC DNA]</scope>
    <source>
        <strain evidence="93">3a/2a</strain>
    </source>
</reference>
<keyword evidence="26" id="KW-0945">Host-virus interaction</keyword>
<dbReference type="FunFam" id="2.30.30.710:FF:000001">
    <property type="entry name" value="Genome polyprotein"/>
    <property type="match status" value="1"/>
</dbReference>
<evidence type="ECO:0000256" key="82">
    <source>
        <dbReference type="ARBA" id="ARBA00046771"/>
    </source>
</evidence>
<dbReference type="GO" id="GO:0034220">
    <property type="term" value="P:monoatomic ion transmembrane transport"/>
    <property type="evidence" value="ECO:0007669"/>
    <property type="project" value="UniProtKB-KW"/>
</dbReference>
<evidence type="ECO:0000256" key="71">
    <source>
        <dbReference type="ARBA" id="ARBA00023258"/>
    </source>
</evidence>
<keyword evidence="16" id="KW-1113">Inhibition of host RLR pathway by virus</keyword>
<dbReference type="CDD" id="cd20903">
    <property type="entry name" value="HCV_p7"/>
    <property type="match status" value="1"/>
</dbReference>
<evidence type="ECO:0000256" key="18">
    <source>
        <dbReference type="ARBA" id="ARBA00022504"/>
    </source>
</evidence>
<dbReference type="InterPro" id="IPR002521">
    <property type="entry name" value="HCV_Core_C"/>
</dbReference>
<evidence type="ECO:0000256" key="86">
    <source>
        <dbReference type="SAM" id="MobiDB-lite"/>
    </source>
</evidence>
<keyword evidence="73" id="KW-0687">Ribonucleoprotein</keyword>
<dbReference type="InterPro" id="IPR024350">
    <property type="entry name" value="HCV_NS5a_C"/>
</dbReference>
<evidence type="ECO:0000256" key="79">
    <source>
        <dbReference type="ARBA" id="ARBA00046032"/>
    </source>
</evidence>
<dbReference type="InterPro" id="IPR043504">
    <property type="entry name" value="Peptidase_S1_PA_chymotrypsin"/>
</dbReference>
<evidence type="ECO:0000313" key="93">
    <source>
        <dbReference type="EMBL" id="AFX61599.1"/>
    </source>
</evidence>
<dbReference type="GO" id="GO:0044186">
    <property type="term" value="C:host cell lipid droplet"/>
    <property type="evidence" value="ECO:0007669"/>
    <property type="project" value="UniProtKB-SubCell"/>
</dbReference>
<dbReference type="InterPro" id="IPR002518">
    <property type="entry name" value="HCV_NS2"/>
</dbReference>
<evidence type="ECO:0000256" key="37">
    <source>
        <dbReference type="ARBA" id="ARBA00022801"/>
    </source>
</evidence>
<dbReference type="InterPro" id="IPR001650">
    <property type="entry name" value="Helicase_C-like"/>
</dbReference>
<keyword evidence="64" id="KW-1045">Host mitochondrion</keyword>
<keyword evidence="58" id="KW-1182">Viral ion channel</keyword>
<evidence type="ECO:0000256" key="75">
    <source>
        <dbReference type="ARBA" id="ARBA00023288"/>
    </source>
</evidence>
<keyword evidence="50" id="KW-0694">RNA-binding</keyword>
<keyword evidence="23" id="KW-0167">Capsid protein</keyword>
<keyword evidence="48" id="KW-1043">Host membrane</keyword>
<dbReference type="InterPro" id="IPR042205">
    <property type="entry name" value="HCV_NS2_C"/>
</dbReference>
<dbReference type="GO" id="GO:0039545">
    <property type="term" value="P:symbiont-mediated suppression of host cytoplasmic pattern recognition receptor signaling pathway via inhibition of MAVS activity"/>
    <property type="evidence" value="ECO:0007669"/>
    <property type="project" value="UniProtKB-KW"/>
</dbReference>
<dbReference type="InterPro" id="IPR038170">
    <property type="entry name" value="NS5A_1a_sf"/>
</dbReference>
<dbReference type="InterPro" id="IPR042209">
    <property type="entry name" value="HCV_NS2_N"/>
</dbReference>
<dbReference type="Pfam" id="PF00998">
    <property type="entry name" value="RdRP_3"/>
    <property type="match status" value="1"/>
</dbReference>
<keyword evidence="54" id="KW-1097">Inhibition of host MAVS by virus</keyword>
<dbReference type="Pfam" id="PF07652">
    <property type="entry name" value="Flavi_DEAD"/>
    <property type="match status" value="1"/>
</dbReference>
<dbReference type="Pfam" id="PF22027">
    <property type="entry name" value="NS3_helicase_C"/>
    <property type="match status" value="1"/>
</dbReference>
<keyword evidence="31" id="KW-0808">Transferase</keyword>
<feature type="region of interest" description="Disordered" evidence="86">
    <location>
        <begin position="1483"/>
        <end position="1503"/>
    </location>
</feature>
<evidence type="ECO:0000256" key="46">
    <source>
        <dbReference type="ARBA" id="ARBA00022843"/>
    </source>
</evidence>
<evidence type="ECO:0000256" key="29">
    <source>
        <dbReference type="ARBA" id="ARBA00022647"/>
    </source>
</evidence>
<feature type="transmembrane region" description="Helical" evidence="87">
    <location>
        <begin position="788"/>
        <end position="809"/>
    </location>
</feature>
<sequence length="3035" mass="328436">MSTLPKPQRKTKRNTIRRPQDVKFPGGGQIVGGVYVLPRRGPRLGVRATRKTSERSQPRGRRQPIPKARRSEGRSWAQPGYPWPLYGNEGCGWAGWLLSPRGSRPSWGPNDPRRRSRNLGKVIDTLTCGFADLMGYIPLVGAPVGGVARALAHGVRALEDGINFATGNLPGCSFSIFLLALFSCLIHPAASLEWRNTSGLYVLTNDCSNSSIVYEADDVILHAPGCVPCVQDGNTSTCWTPVTPTVAVKYLGATTASIRSHVDLLVGAATMCSALYVGDMCGAVFLVGQAFTFTPRRHQTVQTCNCSLYPGHLTGHRMAWDMMMNWSPAVGMVVAHILRLPQTLFDIIAGAHWGILAGLAYYSMQGNWAKVAIIMVMFSGVDATTHTIGGSAASSARGFVSLFSVGAQQKLQLVNTNGSWHINSTALNCNESINTGFIAGLFYYHKFNSTGCPQRLSSCRPITFFKQGWGPLTDANITGPSDDRPYCWHYAPRLCETVPASSVCGPVYCFTPSPVVVGTTNAKGAPTYNWGENETDVFLLESQRPPGGRWFGCVWMNSTGFTKTCGAAPCNIYGGDTDFNNESDLYCPTDCFRKHPEATYSRCGAGPWLTPRCIVDYPYRLWHYPCTVNFTLFKVRMFVGGFEHRFAAACNWTRGERCDIEDRDRSEQHPLLHSTTGLAILPCSFTPMPALSTGLIHLHQNIVDVQYLYGVGSGMVGWALKWEVVILVFLLLADARVCVAIWLMLMIPQAEAALENLVTLNAVAAAGTHGIGWYLVAFCAAWHVRGKLVPLVTYSLTGLWSLALLVLLLPQRAYAWSGDDSATLGAGVLALFGFFTLSPWYKHWISRLIWWLCYLLTLGEAMIQEWVPPMQVRGGRDGIAWAVTIFCPGVVFDITKWLLALLGPAYLLRAALTHVPYFVRAHALIRVCALVKQLAGGRYVQVALLALGRWTGTYIYDHLTPMSDWAASGLRDLAVAVEPIIFSPMEKKVIVWGAETAACGDILHGLPVSARLGQEILLGPADGYTSKGWKLLAPITAYAQQTRGLLGAIVVSMTGRDRTEQAGEVQILSTVSQSFLGTTISGVLWTVYHGAGNKTLAGLRGPVTQMYSSAEGDLVGWPSPPGTKSLEPCKCGAVDLYLVTRNADVIPARRRGDKRGALLSPRPISTLKGSSGGPVLCPRGHVVGLFRAAVCSRGVAKSIDFIPVETLDVVTRSPTFSDNSTPPAVPQTYQVGYLHAPTGSGKSTKVPVAYAAQGYKVLVLNPSVAATLGFGAYLSKAHGINPNIRTGVRTVMTGEAITYSTYGKFLADGGCASGAYDIIICDECHAVDATSILGIGTVLDQAETAGVRLTVLATATPPGSVTTPHPDIEEVGLGREGEIPFYGRAIPLSCIKGGRHLIFCHSKKKCDELAAALRGMGLNAVAYYRGLDVSIIPAQGDVVVVATDALMTGYTGDFDSVIDCNVAVTQAVDFSLDPTFTITTQTVPQDAVSRSQRRGRTGRGRQGTYRYVSTGERASGMFDSVVLCECYDAGAAWYDLTPAETTVRLRAYFNTPGLPVCQDHLEFWEAVFTGLTHIDAHFLSQTKQAGENFAYLVAYQATVCARAKAPPPSWDAMWKCLARLKPTLAGPTPLLYRLGPITNEVTLTHPGTKYIATCMQADLEVMTSTWVLAGGVLAAVAAYCLATGCVSIIGRLHVNQRVVVAPDKEVLYEAFDEMEECASRAALIEEGQRIAEMLKSKIQGLLQQASKQAQDIQPAMQASWPKVEQFWARHMWNFISGIQYLAGLSTLPGNPAVASMMAFSAALTSPLSTSTTILLNIMGGWLASQIAPPAGATGFVVSGLVGAAVGSIGLGKVLVDILAGYGAGISGALVAFKIMSGEKPSMEDVINLLPGILSPGALVVGVICAAILRRHVGPGEGAVQWMNRLIAFASRGNHVAPTHYVTESDASQRVTQLLGSLTITSLLRRLHNWITEDCPIPCSGSWLRDVWDWVCTILTDFKNWLTSKLFPKLPGLPFISCQKGYKGVWAGTGIMTTRCPCGANISGNVRLGSMRITGPKTCMNTWQGTFPINCYTEGQCAPKPPTNYKTAIWRVAASEYAEVTQHGSYSYVTGLTTDNLKIPCQLPSPEFFSWVDGVQIHRFAPTPKPFFRDEVSFCVGLNSYAVGSQLPCEPEPDADVLRSMLTDPPHITAETAARRLARGSPPSEASSSVSQLSAPSLRATCTTHSNTYDVDMVDANLLMEGGVAQTEPESRVPVLDFLEPMAEEESDLEPSIPSECMLPRSGFPRALPAWARPDYNPPLVESWRRPDYQPPTVAGCALPPPKKAPTPPPRRRRTVGLSESTISEALQQLAIKTFGQPPSSGDAGSSTGAGAAESGGPTSPGEPAPSETGSASSMPPLEGEPGDPDLESDQVELQPPPQGGGVAPGSGSGSWSTCSEEDDTTVCCSMSYSWTGALITPCSPEEEKLPINPLSNSLLRYHNKVYCTTSKSASQRAKKVTFDRTQVLDAHYDSVLKDIKLAASKVSARLLTLEEACQLTPPHSARSKYGFGAKEVRSLSGRAVNHIKSVWKDLLEDPQTPIPTTIMAKNEVFCVDPAKGGKKPARLIVYPDLGVRVCEKMALYDITQKLPQAVMGASYGFQYSPAQRVEYLLKAWAEKKDPMGFSYDTRCFDSTVTERDIRTEESIYQACSLPEEARTAIHSLTERLYVGGPMFNSKGQTCGYRRCRASGVLTTSMGNTITCYVKALAACKAAGIVAPTMLVCGDDLVVISESQGTEEDERNLRAFTEAMTRYSAPPGDPPRPEYDLELITSCSSNVSVALGPRGRRRYYLTRDPTTPLARAAWETVRHSPINSWLGNIIQYAPTIWVRMVLMTHFFSILMVQDTLDQNLNFEMYGSVYSVNPLDLPAIIERLHGLDAFSMHTYSHHELTRVASALRKLGAPPLRVWKSRARAVRASLISRGGKAAVCGRYLFNWAVKTKLKLTPLPEARLLDLSSWFTVGAGGGDIFHSVSRARPRSLLFGLLLLFVGVGLFLLPAR</sequence>
<keyword evidence="55 87" id="KW-1133">Transmembrane helix</keyword>
<keyword evidence="38" id="KW-1161">Viral attachment to host cell</keyword>
<dbReference type="InterPro" id="IPR014001">
    <property type="entry name" value="Helicase_ATP-bd"/>
</dbReference>
<feature type="compositionally biased region" description="Acidic residues" evidence="86">
    <location>
        <begin position="2400"/>
        <end position="2410"/>
    </location>
</feature>
<evidence type="ECO:0000256" key="15">
    <source>
        <dbReference type="ARBA" id="ARBA00022448"/>
    </source>
</evidence>
<dbReference type="InterPro" id="IPR002868">
    <property type="entry name" value="HCV_NS5a"/>
</dbReference>
<dbReference type="Gene3D" id="6.10.250.1750">
    <property type="match status" value="1"/>
</dbReference>
<dbReference type="GO" id="GO:0003723">
    <property type="term" value="F:RNA binding"/>
    <property type="evidence" value="ECO:0007669"/>
    <property type="project" value="UniProtKB-KW"/>
</dbReference>
<keyword evidence="21" id="KW-1032">Host cell membrane</keyword>
<evidence type="ECO:0000256" key="26">
    <source>
        <dbReference type="ARBA" id="ARBA00022581"/>
    </source>
</evidence>
<keyword evidence="60" id="KW-0406">Ion transport</keyword>
<dbReference type="Gene3D" id="3.40.50.300">
    <property type="entry name" value="P-loop containing nucleotide triphosphate hydrolases"/>
    <property type="match status" value="2"/>
</dbReference>
<evidence type="ECO:0000256" key="48">
    <source>
        <dbReference type="ARBA" id="ARBA00022870"/>
    </source>
</evidence>
<keyword evidence="32 87" id="KW-0812">Transmembrane</keyword>
<comment type="function">
    <text evidence="79">RNA-dependent RNA polymerase that performs primer-template recognition and RNA synthesis during viral replication. Initiates RNA transcription/replication at a flavin adenine dinucleotide (FAD), resulting in a 5'- FAD cap on viral RNAs. In this way, recognition of viral 5' RNA by host pattern recognition receptors can be bypassed, thereby evading activation of antiviral pathways.</text>
</comment>
<evidence type="ECO:0000259" key="91">
    <source>
        <dbReference type="PROSITE" id="PS51693"/>
    </source>
</evidence>
<keyword evidence="30" id="KW-0645">Protease</keyword>
<dbReference type="Gene3D" id="1.10.820.10">
    <property type="entry name" value="RNA Helicase Chain A , domain 3"/>
    <property type="match status" value="1"/>
</dbReference>
<dbReference type="InterPro" id="IPR000745">
    <property type="entry name" value="HCV_NS4a"/>
</dbReference>
<dbReference type="GO" id="GO:0039694">
    <property type="term" value="P:viral RNA genome replication"/>
    <property type="evidence" value="ECO:0007669"/>
    <property type="project" value="InterPro"/>
</dbReference>
<keyword evidence="15" id="KW-0813">Transport</keyword>
<dbReference type="InterPro" id="IPR013193">
    <property type="entry name" value="HCV_NS5a_1B_dom"/>
</dbReference>
<comment type="similarity">
    <text evidence="13">Belongs to the hepacivirus polyprotein family.</text>
</comment>
<feature type="domain" description="Peptidase S29" evidence="92">
    <location>
        <begin position="1033"/>
        <end position="1214"/>
    </location>
</feature>
<evidence type="ECO:0000256" key="68">
    <source>
        <dbReference type="ARBA" id="ARBA00023184"/>
    </source>
</evidence>
<evidence type="ECO:0000256" key="7">
    <source>
        <dbReference type="ARBA" id="ARBA00004291"/>
    </source>
</evidence>
<keyword evidence="37" id="KW-0378">Hydrolase</keyword>
<evidence type="ECO:0000256" key="63">
    <source>
        <dbReference type="ARBA" id="ARBA00023139"/>
    </source>
</evidence>
<keyword evidence="69" id="KW-1041">Host lipid droplet</keyword>
<evidence type="ECO:0000256" key="21">
    <source>
        <dbReference type="ARBA" id="ARBA00022511"/>
    </source>
</evidence>
<dbReference type="InterPro" id="IPR009003">
    <property type="entry name" value="Peptidase_S1_PA"/>
</dbReference>
<feature type="region of interest" description="Disordered" evidence="86">
    <location>
        <begin position="1"/>
        <end position="76"/>
    </location>
</feature>
<feature type="transmembrane region" description="Helical" evidence="87">
    <location>
        <begin position="879"/>
        <end position="899"/>
    </location>
</feature>
<dbReference type="GO" id="GO:0044191">
    <property type="term" value="C:host cell mitochondrial membrane"/>
    <property type="evidence" value="ECO:0007669"/>
    <property type="project" value="UniProtKB-SubCell"/>
</dbReference>
<evidence type="ECO:0000256" key="61">
    <source>
        <dbReference type="ARBA" id="ARBA00023086"/>
    </source>
</evidence>
<evidence type="ECO:0000256" key="5">
    <source>
        <dbReference type="ARBA" id="ARBA00004153"/>
    </source>
</evidence>
<dbReference type="Gene3D" id="6.10.250.2920">
    <property type="match status" value="1"/>
</dbReference>
<evidence type="ECO:0000256" key="23">
    <source>
        <dbReference type="ARBA" id="ARBA00022561"/>
    </source>
</evidence>
<evidence type="ECO:0000256" key="6">
    <source>
        <dbReference type="ARBA" id="ARBA00004165"/>
    </source>
</evidence>
<evidence type="ECO:0000256" key="4">
    <source>
        <dbReference type="ARBA" id="ARBA00004147"/>
    </source>
</evidence>
<evidence type="ECO:0000256" key="13">
    <source>
        <dbReference type="ARBA" id="ARBA00008286"/>
    </source>
</evidence>
<dbReference type="InterPro" id="IPR013192">
    <property type="entry name" value="HCV_NS5A_1a"/>
</dbReference>
<evidence type="ECO:0000256" key="64">
    <source>
        <dbReference type="ARBA" id="ARBA00023147"/>
    </source>
</evidence>
<dbReference type="GO" id="GO:0039520">
    <property type="term" value="P:symbiont-mediated activation of host autophagy"/>
    <property type="evidence" value="ECO:0007669"/>
    <property type="project" value="UniProtKB-KW"/>
</dbReference>
<dbReference type="Pfam" id="PF08301">
    <property type="entry name" value="HCV_NS5a_1b"/>
    <property type="match status" value="1"/>
</dbReference>
<evidence type="ECO:0000256" key="58">
    <source>
        <dbReference type="ARBA" id="ARBA00023039"/>
    </source>
</evidence>
<evidence type="ECO:0000259" key="88">
    <source>
        <dbReference type="PROSITE" id="PS50507"/>
    </source>
</evidence>
<evidence type="ECO:0000256" key="42">
    <source>
        <dbReference type="ARBA" id="ARBA00022830"/>
    </source>
</evidence>
<dbReference type="Gene3D" id="2.30.30.710">
    <property type="entry name" value="Hepatitis C virus non-structural protein NS2, C-terminal domain"/>
    <property type="match status" value="1"/>
</dbReference>
<evidence type="ECO:0000256" key="81">
    <source>
        <dbReference type="ARBA" id="ARBA00046219"/>
    </source>
</evidence>
<dbReference type="InterPro" id="IPR011492">
    <property type="entry name" value="Flavi_DEAD"/>
</dbReference>
<evidence type="ECO:0000256" key="60">
    <source>
        <dbReference type="ARBA" id="ARBA00023065"/>
    </source>
</evidence>
<feature type="domain" description="Peptidase C18" evidence="91">
    <location>
        <begin position="909"/>
        <end position="1032"/>
    </location>
</feature>
<dbReference type="Pfam" id="PF01560">
    <property type="entry name" value="HCV_NS1"/>
    <property type="match status" value="1"/>
</dbReference>
<dbReference type="InterPro" id="IPR054175">
    <property type="entry name" value="NS3_helicase_C"/>
</dbReference>
<keyword evidence="74" id="KW-0899">Viral immunoevasion</keyword>
<keyword evidence="25" id="KW-1165">Clathrin-mediated endocytosis of virus by host</keyword>
<evidence type="ECO:0000256" key="12">
    <source>
        <dbReference type="ARBA" id="ARBA00004563"/>
    </source>
</evidence>
<dbReference type="GO" id="GO:0039645">
    <property type="term" value="P:symbiont-mediated perturbation of host cell cycle G1/S transition checkpoint"/>
    <property type="evidence" value="ECO:0007669"/>
    <property type="project" value="UniProtKB-KW"/>
</dbReference>
<keyword evidence="65" id="KW-1015">Disulfide bond</keyword>
<dbReference type="Gene3D" id="4.10.710.10">
    <property type="entry name" value="Hepatitis C Virus Capsid Protein, Chain A"/>
    <property type="match status" value="1"/>
</dbReference>
<evidence type="ECO:0000256" key="16">
    <source>
        <dbReference type="ARBA" id="ARBA00022482"/>
    </source>
</evidence>
<feature type="compositionally biased region" description="Basic residues" evidence="86">
    <location>
        <begin position="58"/>
        <end position="68"/>
    </location>
</feature>
<comment type="cofactor">
    <cofactor evidence="3">
        <name>Zn(2+)</name>
        <dbReference type="ChEBI" id="CHEBI:29105"/>
    </cofactor>
</comment>
<dbReference type="InterPro" id="IPR002522">
    <property type="entry name" value="HCV_core_N"/>
</dbReference>
<dbReference type="InterPro" id="IPR002166">
    <property type="entry name" value="RNA_pol_HCV"/>
</dbReference>
<evidence type="ECO:0000256" key="57">
    <source>
        <dbReference type="ARBA" id="ARBA00023015"/>
    </source>
</evidence>
<evidence type="ECO:0000256" key="27">
    <source>
        <dbReference type="ARBA" id="ARBA00022595"/>
    </source>
</evidence>
<evidence type="ECO:0000256" key="85">
    <source>
        <dbReference type="ARBA" id="ARBA00063746"/>
    </source>
</evidence>
<dbReference type="Gene3D" id="2.20.25.220">
    <property type="entry name" value="Hepatitis C virus NS5A, 1B domain"/>
    <property type="match status" value="1"/>
</dbReference>
<dbReference type="GO" id="GO:0044220">
    <property type="term" value="C:host cell perinuclear region of cytoplasm"/>
    <property type="evidence" value="ECO:0007669"/>
    <property type="project" value="UniProtKB-SubCell"/>
</dbReference>
<proteinExistence type="inferred from homology"/>
<keyword evidence="20" id="KW-1170">Fusion of virus membrane with host endosomal membrane</keyword>
<comment type="subcellular location">
    <subcellularLocation>
        <location evidence="6">Host cell membrane</location>
    </subcellularLocation>
    <subcellularLocation>
        <location evidence="9">Host cytoplasm</location>
        <location evidence="9">Host perinuclear region</location>
    </subcellularLocation>
    <subcellularLocation>
        <location evidence="5">Host endoplasmic reticulum membrane</location>
        <topology evidence="5">Multi-pass membrane protein</topology>
    </subcellularLocation>
    <subcellularLocation>
        <location evidence="7">Host endoplasmic reticulum membrane</location>
        <topology evidence="7">Peripheral membrane protein</topology>
    </subcellularLocation>
    <subcellularLocation>
        <location evidence="11">Host endoplasmic reticulum membrane</location>
        <topology evidence="11">Single-pass type I membrane protein</topology>
    </subcellularLocation>
    <subcellularLocation>
        <location evidence="8">Host lipid droplet</location>
    </subcellularLocation>
    <subcellularLocation>
        <location evidence="10">Host mitochondrion membrane</location>
        <topology evidence="10">Single-pass type I membrane protein</topology>
    </subcellularLocation>
    <subcellularLocation>
        <location evidence="4">Host nucleus</location>
    </subcellularLocation>
    <subcellularLocation>
        <location evidence="12">Virion membrane</location>
        <topology evidence="12">Single-pass type I membrane protein</topology>
    </subcellularLocation>
</comment>
<dbReference type="GO" id="GO:0015267">
    <property type="term" value="F:channel activity"/>
    <property type="evidence" value="ECO:0007669"/>
    <property type="project" value="UniProtKB-KW"/>
</dbReference>
<evidence type="ECO:0000256" key="56">
    <source>
        <dbReference type="ARBA" id="ARBA00022990"/>
    </source>
</evidence>
<evidence type="ECO:0000256" key="62">
    <source>
        <dbReference type="ARBA" id="ARBA00023136"/>
    </source>
</evidence>
<evidence type="ECO:0000256" key="31">
    <source>
        <dbReference type="ARBA" id="ARBA00022679"/>
    </source>
</evidence>
<feature type="domain" description="Helicase C-terminal" evidence="90">
    <location>
        <begin position="1367"/>
        <end position="1544"/>
    </location>
</feature>
<keyword evidence="61" id="KW-0543">Viral nucleoprotein</keyword>
<dbReference type="Gene3D" id="2.40.10.10">
    <property type="entry name" value="Trypsin-like serine proteases"/>
    <property type="match status" value="1"/>
</dbReference>
<dbReference type="GO" id="GO:0075512">
    <property type="term" value="P:clathrin-dependent endocytosis of virus by host cell"/>
    <property type="evidence" value="ECO:0007669"/>
    <property type="project" value="UniProtKB-KW"/>
</dbReference>
<dbReference type="InterPro" id="IPR002519">
    <property type="entry name" value="HCV_Env"/>
</dbReference>
<dbReference type="GO" id="GO:0003724">
    <property type="term" value="F:RNA helicase activity"/>
    <property type="evidence" value="ECO:0007669"/>
    <property type="project" value="UniProtKB-EC"/>
</dbReference>
<evidence type="ECO:0000256" key="70">
    <source>
        <dbReference type="ARBA" id="ARBA00023200"/>
    </source>
</evidence>
<keyword evidence="33" id="KW-0548">Nucleotidyltransferase</keyword>
<evidence type="ECO:0000256" key="78">
    <source>
        <dbReference type="ARBA" id="ARBA00023309"/>
    </source>
</evidence>
<keyword evidence="62 87" id="KW-0472">Membrane</keyword>
<feature type="transmembrane region" description="Helical" evidence="87">
    <location>
        <begin position="1830"/>
        <end position="1851"/>
    </location>
</feature>
<comment type="function">
    <text evidence="81">Induces a specific membrane alteration that serves as a scaffold for the virus replication complex. This membrane alteration gives rise to the so-called ER-derived membranous web that contains the replication complex. NS4B self-interaction contributes to its function in membranous web formation. Promotes host TRIF protein degradation in a CASP8-dependent manner thereby inhibiting host TLR3-mediated interferon signaling. Disrupts the interaction between STING and TBK1 contributing to the inhibition of interferon signaling.</text>
</comment>
<feature type="transmembrane region" description="Helical" evidence="87">
    <location>
        <begin position="122"/>
        <end position="144"/>
    </location>
</feature>
<feature type="transmembrane region" description="Helical" evidence="87">
    <location>
        <begin position="757"/>
        <end position="776"/>
    </location>
</feature>
<keyword evidence="52" id="KW-0693">Viral RNA replication</keyword>
<evidence type="ECO:0000256" key="41">
    <source>
        <dbReference type="ARBA" id="ARBA00022825"/>
    </source>
</evidence>
<keyword evidence="19" id="KW-1168">Fusion of virus membrane with host membrane</keyword>
<comment type="subunit">
    <text evidence="82">Homohexamer. Homoheptamer. Interacts with protease NS2.</text>
</comment>
<keyword evidence="47" id="KW-0946">Virion</keyword>
<evidence type="ECO:0000256" key="19">
    <source>
        <dbReference type="ARBA" id="ARBA00022506"/>
    </source>
</evidence>
<evidence type="ECO:0000256" key="65">
    <source>
        <dbReference type="ARBA" id="ARBA00023157"/>
    </source>
</evidence>
<dbReference type="InterPro" id="IPR027417">
    <property type="entry name" value="P-loop_NTPase"/>
</dbReference>
<evidence type="ECO:0000256" key="38">
    <source>
        <dbReference type="ARBA" id="ARBA00022804"/>
    </source>
</evidence>
<keyword evidence="29" id="KW-1110">Inhibition of host TRAFs by virus</keyword>
<feature type="compositionally biased region" description="Basic residues" evidence="86">
    <location>
        <begin position="7"/>
        <end position="16"/>
    </location>
</feature>
<evidence type="ECO:0000256" key="73">
    <source>
        <dbReference type="ARBA" id="ARBA00023274"/>
    </source>
</evidence>
<dbReference type="GO" id="GO:1990904">
    <property type="term" value="C:ribonucleoprotein complex"/>
    <property type="evidence" value="ECO:0007669"/>
    <property type="project" value="UniProtKB-KW"/>
</dbReference>
<dbReference type="PROSITE" id="PS51822">
    <property type="entry name" value="HV_PV_NS3_PRO"/>
    <property type="match status" value="1"/>
</dbReference>
<evidence type="ECO:0000256" key="74">
    <source>
        <dbReference type="ARBA" id="ARBA00023280"/>
    </source>
</evidence>
<dbReference type="Gene3D" id="6.10.250.1610">
    <property type="match status" value="1"/>
</dbReference>
<dbReference type="GO" id="GO:0005524">
    <property type="term" value="F:ATP binding"/>
    <property type="evidence" value="ECO:0007669"/>
    <property type="project" value="UniProtKB-KW"/>
</dbReference>
<keyword evidence="24" id="KW-1048">Host nucleus</keyword>
<dbReference type="Gene3D" id="3.30.160.890">
    <property type="entry name" value="Hepatitis C virus envelope glycoprotein E1, chain C"/>
    <property type="match status" value="1"/>
</dbReference>
<keyword evidence="75" id="KW-0449">Lipoprotein</keyword>
<evidence type="ECO:0000259" key="89">
    <source>
        <dbReference type="PROSITE" id="PS51192"/>
    </source>
</evidence>
<keyword evidence="53" id="KW-1105">Inhibition of host STAT1 by virus</keyword>
<comment type="catalytic activity">
    <reaction evidence="84">
        <text>ATP + H2O = ADP + phosphate + H(+)</text>
        <dbReference type="Rhea" id="RHEA:13065"/>
        <dbReference type="ChEBI" id="CHEBI:15377"/>
        <dbReference type="ChEBI" id="CHEBI:15378"/>
        <dbReference type="ChEBI" id="CHEBI:30616"/>
        <dbReference type="ChEBI" id="CHEBI:43474"/>
        <dbReference type="ChEBI" id="CHEBI:456216"/>
        <dbReference type="EC" id="3.6.4.13"/>
    </reaction>
</comment>
<dbReference type="GO" id="GO:0039502">
    <property type="term" value="P:symbiont-mediated suppression of host type I interferon-mediated signaling pathway"/>
    <property type="evidence" value="ECO:0007669"/>
    <property type="project" value="UniProtKB-KW"/>
</dbReference>
<keyword evidence="76" id="KW-1160">Virus entry into host cell</keyword>
<dbReference type="Gene3D" id="2.20.25.210">
    <property type="entry name" value="Hepatitis C NS5A, domain 1B"/>
    <property type="match status" value="1"/>
</dbReference>
<evidence type="ECO:0000256" key="11">
    <source>
        <dbReference type="ARBA" id="ARBA00004482"/>
    </source>
</evidence>
<evidence type="ECO:0000256" key="77">
    <source>
        <dbReference type="ARBA" id="ARBA00023303"/>
    </source>
</evidence>
<dbReference type="PROSITE" id="PS50507">
    <property type="entry name" value="RDRP_SSRNA_POS"/>
    <property type="match status" value="1"/>
</dbReference>
<comment type="subunit">
    <text evidence="85">Interacts with NS3 serine protease; this interaction stabilizes the folding of NS3 serine protease. NS3-NS4A interaction is essential for NS3 activation and allows membrane anchorage of the latter. Interacts with non-structural protein 5A (via N-terminus). Part of the replication complex composed of NS2, NS3, NS4A, NS4B, NS5A and the RNA-directed RNA polymerase embedded in an ER-derived membranous web. Part of the viral assembly initiation complex composed of NS2, E1, E2, NS3, NS4A, NS5A and the mature core protein.</text>
</comment>
<evidence type="ECO:0000256" key="10">
    <source>
        <dbReference type="ARBA" id="ARBA00004458"/>
    </source>
</evidence>
<dbReference type="GO" id="GO:0019087">
    <property type="term" value="P:symbiont-mediated transformation of host cell"/>
    <property type="evidence" value="ECO:0007669"/>
    <property type="project" value="InterPro"/>
</dbReference>
<feature type="transmembrane region" description="Helical" evidence="87">
    <location>
        <begin position="164"/>
        <end position="186"/>
    </location>
</feature>
<dbReference type="InterPro" id="IPR004109">
    <property type="entry name" value="HepC_NS3_protease"/>
</dbReference>
<evidence type="ECO:0000256" key="69">
    <source>
        <dbReference type="ARBA" id="ARBA00023190"/>
    </source>
</evidence>
<feature type="region of interest" description="Disordered" evidence="86">
    <location>
        <begin position="2302"/>
        <end position="2335"/>
    </location>
</feature>
<feature type="compositionally biased region" description="Gly residues" evidence="86">
    <location>
        <begin position="2419"/>
        <end position="2428"/>
    </location>
</feature>
<dbReference type="GO" id="GO:0039563">
    <property type="term" value="P:symbiont-mediated suppression of host JAK-STAT cascade via inhibition of STAT1 activity"/>
    <property type="evidence" value="ECO:0007669"/>
    <property type="project" value="UniProtKB-KW"/>
</dbReference>
<dbReference type="GO" id="GO:0004197">
    <property type="term" value="F:cysteine-type endopeptidase activity"/>
    <property type="evidence" value="ECO:0007669"/>
    <property type="project" value="InterPro"/>
</dbReference>
<keyword evidence="22" id="KW-0597">Phosphoprotein</keyword>
<evidence type="ECO:0000256" key="14">
    <source>
        <dbReference type="ARBA" id="ARBA00020107"/>
    </source>
</evidence>
<evidence type="ECO:0000256" key="24">
    <source>
        <dbReference type="ARBA" id="ARBA00022562"/>
    </source>
</evidence>
<keyword evidence="39" id="KW-0347">Helicase</keyword>
<dbReference type="GO" id="GO:0020002">
    <property type="term" value="C:host cell plasma membrane"/>
    <property type="evidence" value="ECO:0007669"/>
    <property type="project" value="UniProtKB-SubCell"/>
</dbReference>
<dbReference type="GO" id="GO:0005198">
    <property type="term" value="F:structural molecule activity"/>
    <property type="evidence" value="ECO:0007669"/>
    <property type="project" value="InterPro"/>
</dbReference>
<dbReference type="CDD" id="cd23202">
    <property type="entry name" value="Hepacivirus_RdRp"/>
    <property type="match status" value="1"/>
</dbReference>
<evidence type="ECO:0000256" key="34">
    <source>
        <dbReference type="ARBA" id="ARBA00022703"/>
    </source>
</evidence>
<feature type="transmembrane region" description="Helical" evidence="87">
    <location>
        <begin position="344"/>
        <end position="362"/>
    </location>
</feature>
<dbReference type="InterPro" id="IPR049913">
    <property type="entry name" value="HCV_p7"/>
</dbReference>
<keyword evidence="56" id="KW-0007">Acetylation</keyword>
<dbReference type="GO" id="GO:0019013">
    <property type="term" value="C:viral nucleocapsid"/>
    <property type="evidence" value="ECO:0007669"/>
    <property type="project" value="UniProtKB-KW"/>
</dbReference>
<keyword evidence="35" id="KW-0479">Metal-binding</keyword>
<dbReference type="Pfam" id="PF01506">
    <property type="entry name" value="HCV_NS5a"/>
    <property type="match status" value="1"/>
</dbReference>
<dbReference type="GO" id="GO:0019031">
    <property type="term" value="C:viral envelope"/>
    <property type="evidence" value="ECO:0007669"/>
    <property type="project" value="UniProtKB-KW"/>
</dbReference>
<evidence type="ECO:0000256" key="55">
    <source>
        <dbReference type="ARBA" id="ARBA00022989"/>
    </source>
</evidence>
<name>K7WPM0_9HEPC</name>
<evidence type="ECO:0000256" key="84">
    <source>
        <dbReference type="ARBA" id="ARBA00047984"/>
    </source>
</evidence>
<dbReference type="SUPFAM" id="SSF50494">
    <property type="entry name" value="Trypsin-like serine proteases"/>
    <property type="match status" value="1"/>
</dbReference>
<evidence type="ECO:0000256" key="8">
    <source>
        <dbReference type="ARBA" id="ARBA00004338"/>
    </source>
</evidence>
<keyword evidence="59" id="KW-1072">Activation of host autophagy by virus</keyword>
<dbReference type="GO" id="GO:0019062">
    <property type="term" value="P:virion attachment to host cell"/>
    <property type="evidence" value="ECO:0007669"/>
    <property type="project" value="UniProtKB-KW"/>
</dbReference>
<feature type="transmembrane region" description="Helical" evidence="87">
    <location>
        <begin position="1666"/>
        <end position="1689"/>
    </location>
</feature>
<evidence type="ECO:0000256" key="53">
    <source>
        <dbReference type="ARBA" id="ARBA00022961"/>
    </source>
</evidence>
<keyword evidence="42" id="KW-1114">Inhibition of host interferon signaling pathway by virus</keyword>
<dbReference type="GO" id="GO:0055036">
    <property type="term" value="C:virion membrane"/>
    <property type="evidence" value="ECO:0007669"/>
    <property type="project" value="UniProtKB-SubCell"/>
</dbReference>
<organism evidence="93 94">
    <name type="scientific">Recombinant Hepatitis C virus 3a-2a</name>
    <name type="common">SA1/JFH1</name>
    <dbReference type="NCBI Taxonomy" id="1259832"/>
    <lineage>
        <taxon>Viruses</taxon>
        <taxon>Riboviria</taxon>
        <taxon>Orthornavirae</taxon>
        <taxon>Kitrinoviricota</taxon>
        <taxon>Flasuviricetes</taxon>
        <taxon>Amarillovirales</taxon>
        <taxon>Flaviviridae</taxon>
        <taxon>Hepacivirus</taxon>
        <taxon>Hepacivirus hominis</taxon>
    </lineage>
</organism>
<keyword evidence="17" id="KW-0696">RNA-directed RNA polymerase</keyword>
<dbReference type="InterPro" id="IPR043128">
    <property type="entry name" value="Rev_trsase/Diguanyl_cyclase"/>
</dbReference>
<comment type="catalytic activity">
    <reaction evidence="83">
        <text>a ribonucleoside 5'-triphosphate + H2O = a ribonucleoside 5'-diphosphate + phosphate + H(+)</text>
        <dbReference type="Rhea" id="RHEA:23680"/>
        <dbReference type="ChEBI" id="CHEBI:15377"/>
        <dbReference type="ChEBI" id="CHEBI:15378"/>
        <dbReference type="ChEBI" id="CHEBI:43474"/>
        <dbReference type="ChEBI" id="CHEBI:57930"/>
        <dbReference type="ChEBI" id="CHEBI:61557"/>
        <dbReference type="EC" id="3.6.1.15"/>
    </reaction>
</comment>
<dbReference type="Pfam" id="PF12941">
    <property type="entry name" value="HCV_NS5a_C"/>
    <property type="match status" value="1"/>
</dbReference>
<dbReference type="GO" id="GO:0042025">
    <property type="term" value="C:host cell nucleus"/>
    <property type="evidence" value="ECO:0007669"/>
    <property type="project" value="UniProtKB-SubCell"/>
</dbReference>
<evidence type="ECO:0000259" key="92">
    <source>
        <dbReference type="PROSITE" id="PS51822"/>
    </source>
</evidence>
<comment type="catalytic activity">
    <reaction evidence="1">
        <text>Hydrolysis of four peptide bonds in the viral precursor polyprotein, commonly with Asp or Glu in the P6 position, Cys or Thr in P1 and Ser or Ala in P1'.</text>
        <dbReference type="EC" id="3.4.21.98"/>
    </reaction>
</comment>
<comment type="function">
    <text evidence="80">Cysteine protease required for the proteolytic auto-cleavage between the non-structural proteins NS2 and NS3. The N-terminus of NS3 is required for the function of NS2 protease (active region NS2-3). Promotes the initiation of viral particle assembly by mediating the interaction between structural and non-structural proteins.</text>
</comment>
<evidence type="ECO:0000256" key="20">
    <source>
        <dbReference type="ARBA" id="ARBA00022510"/>
    </source>
</evidence>
<dbReference type="PROSITE" id="PS51693">
    <property type="entry name" value="HCV_NS2_PRO"/>
    <property type="match status" value="1"/>
</dbReference>
<evidence type="ECO:0000256" key="44">
    <source>
        <dbReference type="ARBA" id="ARBA00022840"/>
    </source>
</evidence>
<dbReference type="SMART" id="SM00487">
    <property type="entry name" value="DEXDc"/>
    <property type="match status" value="1"/>
</dbReference>
<dbReference type="GO" id="GO:0008270">
    <property type="term" value="F:zinc ion binding"/>
    <property type="evidence" value="ECO:0007669"/>
    <property type="project" value="InterPro"/>
</dbReference>
<keyword evidence="43" id="KW-0862">Zinc</keyword>
<keyword evidence="77" id="KW-0407">Ion channel</keyword>
<dbReference type="GO" id="GO:0006508">
    <property type="term" value="P:proteolysis"/>
    <property type="evidence" value="ECO:0007669"/>
    <property type="project" value="UniProtKB-KW"/>
</dbReference>
<keyword evidence="63" id="KW-0564">Palmitate</keyword>
<dbReference type="GO" id="GO:0039654">
    <property type="term" value="P:fusion of virus membrane with host endosome membrane"/>
    <property type="evidence" value="ECO:0007669"/>
    <property type="project" value="UniProtKB-KW"/>
</dbReference>
<feature type="transmembrane region" description="Helical" evidence="87">
    <location>
        <begin position="3016"/>
        <end position="3034"/>
    </location>
</feature>
<dbReference type="GO" id="GO:0044167">
    <property type="term" value="C:host cell endoplasmic reticulum membrane"/>
    <property type="evidence" value="ECO:0007669"/>
    <property type="project" value="UniProtKB-SubCell"/>
</dbReference>
<dbReference type="PROSITE" id="PS51194">
    <property type="entry name" value="HELICASE_CTER"/>
    <property type="match status" value="1"/>
</dbReference>
<feature type="domain" description="RdRp catalytic" evidence="88">
    <location>
        <begin position="2658"/>
        <end position="2776"/>
    </location>
</feature>
<dbReference type="GO" id="GO:0017111">
    <property type="term" value="F:ribonucleoside triphosphate phosphatase activity"/>
    <property type="evidence" value="ECO:0007669"/>
    <property type="project" value="UniProtKB-EC"/>
</dbReference>
<keyword evidence="18" id="KW-1121">Modulation of host cell cycle by virus</keyword>
<feature type="region of interest" description="Disordered" evidence="86">
    <location>
        <begin position="2354"/>
        <end position="2434"/>
    </location>
</feature>
<dbReference type="FunFam" id="3.30.160.890:FF:000001">
    <property type="entry name" value="Genome polyprotein"/>
    <property type="match status" value="1"/>
</dbReference>
<keyword evidence="72" id="KW-0511">Multifunctional enzyme</keyword>
<dbReference type="InterPro" id="IPR044896">
    <property type="entry name" value="HCV_core_chain_A"/>
</dbReference>
<evidence type="ECO:0000256" key="66">
    <source>
        <dbReference type="ARBA" id="ARBA00023163"/>
    </source>
</evidence>
<evidence type="ECO:0000256" key="49">
    <source>
        <dbReference type="ARBA" id="ARBA00022879"/>
    </source>
</evidence>
<evidence type="ECO:0000256" key="30">
    <source>
        <dbReference type="ARBA" id="ARBA00022670"/>
    </source>
</evidence>
<dbReference type="FunFam" id="3.40.50.300:FF:000717">
    <property type="entry name" value="Genome polyprotein"/>
    <property type="match status" value="1"/>
</dbReference>
<evidence type="ECO:0000256" key="50">
    <source>
        <dbReference type="ARBA" id="ARBA00022884"/>
    </source>
</evidence>
<keyword evidence="67" id="KW-0325">Glycoprotein</keyword>
<keyword evidence="68" id="KW-1038">Host endoplasmic reticulum</keyword>
<comment type="cofactor">
    <cofactor evidence="2">
        <name>Mg(2+)</name>
        <dbReference type="ChEBI" id="CHEBI:18420"/>
    </cofactor>
</comment>
<feature type="region of interest" description="Disordered" evidence="86">
    <location>
        <begin position="2194"/>
        <end position="2215"/>
    </location>
</feature>
<dbReference type="InterPro" id="IPR002531">
    <property type="entry name" value="HCV_NS1"/>
</dbReference>
<evidence type="ECO:0000256" key="45">
    <source>
        <dbReference type="ARBA" id="ARBA00022842"/>
    </source>
</evidence>
<evidence type="ECO:0000256" key="72">
    <source>
        <dbReference type="ARBA" id="ARBA00023268"/>
    </source>
</evidence>
<evidence type="ECO:0000313" key="94">
    <source>
        <dbReference type="Proteomes" id="UP000116957"/>
    </source>
</evidence>
<feature type="transmembrane region" description="Helical" evidence="87">
    <location>
        <begin position="1857"/>
        <end position="1876"/>
    </location>
</feature>
<feature type="domain" description="Helicase ATP-binding" evidence="89">
    <location>
        <begin position="1223"/>
        <end position="1375"/>
    </location>
</feature>
<accession>K7WPM0</accession>
<dbReference type="InterPro" id="IPR043502">
    <property type="entry name" value="DNA/RNA_pol_sf"/>
</dbReference>
<dbReference type="Pfam" id="PF08300">
    <property type="entry name" value="HCV_NS5a_1a"/>
    <property type="match status" value="1"/>
</dbReference>
<keyword evidence="46" id="KW-0832">Ubl conjugation</keyword>
<dbReference type="GO" id="GO:0004252">
    <property type="term" value="F:serine-type endopeptidase activity"/>
    <property type="evidence" value="ECO:0007669"/>
    <property type="project" value="InterPro"/>
</dbReference>
<feature type="compositionally biased region" description="Low complexity" evidence="86">
    <location>
        <begin position="2198"/>
        <end position="2215"/>
    </location>
</feature>
<evidence type="ECO:0000256" key="32">
    <source>
        <dbReference type="ARBA" id="ARBA00022692"/>
    </source>
</evidence>
<keyword evidence="44" id="KW-0067">ATP-binding</keyword>
<keyword evidence="27" id="KW-1162">Viral penetration into host cytoplasm</keyword>
<evidence type="ECO:0000256" key="80">
    <source>
        <dbReference type="ARBA" id="ARBA00046133"/>
    </source>
</evidence>
<dbReference type="GO" id="GO:0003968">
    <property type="term" value="F:RNA-directed RNA polymerase activity"/>
    <property type="evidence" value="ECO:0007669"/>
    <property type="project" value="UniProtKB-KW"/>
</dbReference>
<dbReference type="Proteomes" id="UP000116957">
    <property type="component" value="Segment"/>
</dbReference>
<evidence type="ECO:0000256" key="43">
    <source>
        <dbReference type="ARBA" id="ARBA00022833"/>
    </source>
</evidence>
<feature type="compositionally biased region" description="Pro residues" evidence="86">
    <location>
        <begin position="2318"/>
        <end position="2328"/>
    </location>
</feature>
<evidence type="ECO:0000256" key="33">
    <source>
        <dbReference type="ARBA" id="ARBA00022695"/>
    </source>
</evidence>
<dbReference type="Gene3D" id="2.40.10.120">
    <property type="match status" value="1"/>
</dbReference>
<dbReference type="Pfam" id="PF01542">
    <property type="entry name" value="HCV_core"/>
    <property type="match status" value="1"/>
</dbReference>
<dbReference type="GO" id="GO:0039527">
    <property type="term" value="P:symbiont-mediated suppression of host TRAF-mediated signal transduction"/>
    <property type="evidence" value="ECO:0007669"/>
    <property type="project" value="UniProtKB-KW"/>
</dbReference>
<keyword evidence="70" id="KW-1035">Host cytoplasm</keyword>
<evidence type="ECO:0000256" key="59">
    <source>
        <dbReference type="ARBA" id="ARBA00023050"/>
    </source>
</evidence>
<dbReference type="Pfam" id="PF01538">
    <property type="entry name" value="HCV_NS2"/>
    <property type="match status" value="1"/>
</dbReference>
<feature type="transmembrane region" description="Helical" evidence="87">
    <location>
        <begin position="724"/>
        <end position="745"/>
    </location>
</feature>
<keyword evidence="57" id="KW-0805">Transcription regulation</keyword>
<dbReference type="InterPro" id="IPR001490">
    <property type="entry name" value="HCV_NS4b"/>
</dbReference>
<evidence type="ECO:0000256" key="54">
    <source>
        <dbReference type="ARBA" id="ARBA00022986"/>
    </source>
</evidence>
<keyword evidence="28" id="KW-1090">Inhibition of host innate immune response by virus</keyword>
<evidence type="ECO:0000256" key="25">
    <source>
        <dbReference type="ARBA" id="ARBA00022570"/>
    </source>
</evidence>
<dbReference type="FunFam" id="3.40.50.300:FF:000557">
    <property type="entry name" value="Genome polyprotein"/>
    <property type="match status" value="1"/>
</dbReference>
<dbReference type="Gene3D" id="1.20.1280.150">
    <property type="entry name" value="Hepatitis C virus non-structural protein NS2, N-terminal domain"/>
    <property type="match status" value="1"/>
</dbReference>
<feature type="compositionally biased region" description="Low complexity" evidence="86">
    <location>
        <begin position="2357"/>
        <end position="2381"/>
    </location>
</feature>
<evidence type="ECO:0000256" key="83">
    <source>
        <dbReference type="ARBA" id="ARBA00047631"/>
    </source>
</evidence>
<evidence type="ECO:0000256" key="52">
    <source>
        <dbReference type="ARBA" id="ARBA00022953"/>
    </source>
</evidence>
<keyword evidence="41" id="KW-0720">Serine protease</keyword>
<keyword evidence="34" id="KW-0053">Apoptosis</keyword>
<evidence type="ECO:0000259" key="90">
    <source>
        <dbReference type="PROSITE" id="PS51194"/>
    </source>
</evidence>
<evidence type="ECO:0000256" key="76">
    <source>
        <dbReference type="ARBA" id="ARBA00023296"/>
    </source>
</evidence>
<evidence type="ECO:0000256" key="17">
    <source>
        <dbReference type="ARBA" id="ARBA00022484"/>
    </source>
</evidence>
<evidence type="ECO:0000256" key="51">
    <source>
        <dbReference type="ARBA" id="ARBA00022890"/>
    </source>
</evidence>
<evidence type="ECO:0000256" key="35">
    <source>
        <dbReference type="ARBA" id="ARBA00022723"/>
    </source>
</evidence>
<dbReference type="FunFam" id="3.30.70.270:FF:000015">
    <property type="entry name" value="Genome polyprotein"/>
    <property type="match status" value="1"/>
</dbReference>
<evidence type="ECO:0000256" key="3">
    <source>
        <dbReference type="ARBA" id="ARBA00001947"/>
    </source>
</evidence>
<evidence type="ECO:0000256" key="67">
    <source>
        <dbReference type="ARBA" id="ARBA00023180"/>
    </source>
</evidence>
<keyword evidence="36" id="KW-0547">Nucleotide-binding</keyword>
<protein>
    <recommendedName>
        <fullName evidence="14">Genome polyprotein</fullName>
    </recommendedName>
</protein>
<dbReference type="InterPro" id="IPR038568">
    <property type="entry name" value="HCV_NS5A_1B_sf"/>
</dbReference>